<dbReference type="Proteomes" id="UP001054821">
    <property type="component" value="Mitochondrion MT"/>
</dbReference>
<sequence length="1039" mass="116182">MISLGCWDVRLGVDPPSKQREVRHLLKNNNLSLCGLVETEVRSINKDMISRKVFGDWEVFDNYDHALLGRIWVGWDPLILKVTPMYRSDQIIHVFCSFINQKGDFRVSAVCYSSNEVNLRKALWADLKRMSSVVIDQAWIVMGDLNSSRFHEEKMGGSGRSHNTDLHQCLLDIDLFDLPFKGPLYTWSNRRDSEQIIARKLDRVLVNDSWLATFPNSEADFTGPGLSDHTRGIVTIRQKLVTGKKPFLFFNLWTSHEEFAPLVEQVLSTPVEGFSPPMFRLCTKLKGLKPELKIFNSKHYGSINSKVAQAREDLTRLQLLHLQDPSNSDLANAEKERFFHKVVRARQSKNRLLSVYNAEGDKFTDHKAVSQEAVSFFQHLFGGDPTLERELVAEIRGIFYFTFSQEDGCLLSLPVEAEEMKRTMFSLNSNKAPGPDGYSAHFFKSAWEIVSQDVIEAVKSFFASGKLLREVNSTIMVLVPKVPNPTVMGDFRPISCCNTIYKCITKLIANRIKGLLPKIISPTQSAFVEGRKIKDNVLLAQELLINYHRKTGKPRCAIKMDLKKAYDSVHWDFILGILKAVDLLAHLIECIAACITTPKFSVSINGGLEGYFSGGKGLRQGDPLSPYLFVLAMEVFSRILVKASSNGRFSHHPRCAKLDLTHLCFADDLLLFCQGDLQSKSASVIKESFDSFSALSGLSERLTKTNFSVLGWMKILSTMLRTFLASKKGPCPSSFLECPLFLLDSQPETVGLSLIRLPTGLNLGLANGFPMRVDFSSSDQCCSVFRSTGVAFSFCRRRCARLLTRSSDLSSGMVQLGSLRLPRWLGTWSSLTTESIEWPTDNCLSNELGHEQKRSHCKGKGEVPVYDLLPSSKRLDGTRKIPTTEVLEFAHSLVNEAGAHCSHNVDESQSIPFILSYYLLKDESDSLLEPPVVDFGYLVLTPSDNSSYFYDTTTGTAAFLPTSLTDVAFGLQRDDSIAVAPVMNPRAPNCILSEAAAREAAARARGCMYSMADSIATRPANPYPDLRLPAIPNKGDEYR</sequence>
<organism evidence="2 3">
    <name type="scientific">Prunus dulcis</name>
    <name type="common">Almond</name>
    <name type="synonym">Amygdalus dulcis</name>
    <dbReference type="NCBI Taxonomy" id="3755"/>
    <lineage>
        <taxon>Eukaryota</taxon>
        <taxon>Viridiplantae</taxon>
        <taxon>Streptophyta</taxon>
        <taxon>Embryophyta</taxon>
        <taxon>Tracheophyta</taxon>
        <taxon>Spermatophyta</taxon>
        <taxon>Magnoliopsida</taxon>
        <taxon>eudicotyledons</taxon>
        <taxon>Gunneridae</taxon>
        <taxon>Pentapetalae</taxon>
        <taxon>rosids</taxon>
        <taxon>fabids</taxon>
        <taxon>Rosales</taxon>
        <taxon>Rosaceae</taxon>
        <taxon>Amygdaloideae</taxon>
        <taxon>Amygdaleae</taxon>
        <taxon>Prunus</taxon>
    </lineage>
</organism>
<feature type="domain" description="Reverse transcriptase" evidence="1">
    <location>
        <begin position="460"/>
        <end position="754"/>
    </location>
</feature>
<proteinExistence type="predicted"/>
<dbReference type="EMBL" id="JAJFAZ020000010">
    <property type="protein sequence ID" value="KAI5311539.1"/>
    <property type="molecule type" value="Genomic_DNA"/>
</dbReference>
<dbReference type="CDD" id="cd01650">
    <property type="entry name" value="RT_nLTR_like"/>
    <property type="match status" value="1"/>
</dbReference>
<keyword evidence="3" id="KW-1185">Reference proteome</keyword>
<dbReference type="Gene3D" id="3.60.10.10">
    <property type="entry name" value="Endonuclease/exonuclease/phosphatase"/>
    <property type="match status" value="1"/>
</dbReference>
<gene>
    <name evidence="2" type="ORF">L3X38_000265</name>
</gene>
<dbReference type="InterPro" id="IPR052343">
    <property type="entry name" value="Retrotransposon-Effector_Assoc"/>
</dbReference>
<geneLocation type="mitochondrion" evidence="2"/>
<keyword evidence="2" id="KW-0496">Mitochondrion</keyword>
<dbReference type="Pfam" id="PF00078">
    <property type="entry name" value="RVT_1"/>
    <property type="match status" value="1"/>
</dbReference>
<dbReference type="InterPro" id="IPR036691">
    <property type="entry name" value="Endo/exonu/phosph_ase_sf"/>
</dbReference>
<dbReference type="PROSITE" id="PS50878">
    <property type="entry name" value="RT_POL"/>
    <property type="match status" value="1"/>
</dbReference>
<evidence type="ECO:0000313" key="3">
    <source>
        <dbReference type="Proteomes" id="UP001054821"/>
    </source>
</evidence>
<name>A0AAD4USZ3_PRUDU</name>
<dbReference type="PANTHER" id="PTHR46890:SF48">
    <property type="entry name" value="RNA-DIRECTED DNA POLYMERASE"/>
    <property type="match status" value="1"/>
</dbReference>
<evidence type="ECO:0000313" key="2">
    <source>
        <dbReference type="EMBL" id="KAI5311539.1"/>
    </source>
</evidence>
<comment type="caution">
    <text evidence="2">The sequence shown here is derived from an EMBL/GenBank/DDBJ whole genome shotgun (WGS) entry which is preliminary data.</text>
</comment>
<dbReference type="PANTHER" id="PTHR46890">
    <property type="entry name" value="NON-LTR RETROLELEMENT REVERSE TRANSCRIPTASE-LIKE PROTEIN-RELATED"/>
    <property type="match status" value="1"/>
</dbReference>
<dbReference type="InterPro" id="IPR000477">
    <property type="entry name" value="RT_dom"/>
</dbReference>
<dbReference type="InterPro" id="IPR043502">
    <property type="entry name" value="DNA/RNA_pol_sf"/>
</dbReference>
<dbReference type="SUPFAM" id="SSF56672">
    <property type="entry name" value="DNA/RNA polymerases"/>
    <property type="match status" value="1"/>
</dbReference>
<protein>
    <recommendedName>
        <fullName evidence="1">Reverse transcriptase domain-containing protein</fullName>
    </recommendedName>
</protein>
<evidence type="ECO:0000259" key="1">
    <source>
        <dbReference type="PROSITE" id="PS50878"/>
    </source>
</evidence>
<dbReference type="SUPFAM" id="SSF56219">
    <property type="entry name" value="DNase I-like"/>
    <property type="match status" value="1"/>
</dbReference>
<dbReference type="AlphaFoldDB" id="A0AAD4USZ3"/>
<accession>A0AAD4USZ3</accession>
<reference evidence="2 3" key="1">
    <citation type="journal article" date="2022" name="G3 (Bethesda)">
        <title>Whole-genome sequence and methylome profiling of the almond [Prunus dulcis (Mill.) D.A. Webb] cultivar 'Nonpareil'.</title>
        <authorList>
            <person name="D'Amico-Willman K.M."/>
            <person name="Ouma W.Z."/>
            <person name="Meulia T."/>
            <person name="Sideli G.M."/>
            <person name="Gradziel T.M."/>
            <person name="Fresnedo-Ramirez J."/>
        </authorList>
    </citation>
    <scope>NUCLEOTIDE SEQUENCE [LARGE SCALE GENOMIC DNA]</scope>
    <source>
        <strain evidence="2">Clone GOH B32 T37-40</strain>
    </source>
</reference>